<evidence type="ECO:0000313" key="2">
    <source>
        <dbReference type="EMBL" id="AFL94393.1"/>
    </source>
</evidence>
<feature type="transmembrane region" description="Helical" evidence="1">
    <location>
        <begin position="12"/>
        <end position="37"/>
    </location>
</feature>
<keyword evidence="1" id="KW-1133">Transmembrane helix</keyword>
<dbReference type="PANTHER" id="PTHR35337:SF1">
    <property type="entry name" value="SLR1478 PROTEIN"/>
    <property type="match status" value="1"/>
</dbReference>
<proteinExistence type="predicted"/>
<dbReference type="KEGG" id="thm:CL1_0181"/>
<dbReference type="EMBL" id="CP003651">
    <property type="protein sequence ID" value="AFL94393.1"/>
    <property type="molecule type" value="Genomic_DNA"/>
</dbReference>
<evidence type="ECO:0000313" key="3">
    <source>
        <dbReference type="Proteomes" id="UP000006064"/>
    </source>
</evidence>
<gene>
    <name evidence="2" type="ORF">CL1_0181</name>
</gene>
<dbReference type="InterPro" id="IPR002798">
    <property type="entry name" value="SpoIIM-like"/>
</dbReference>
<feature type="transmembrane region" description="Helical" evidence="1">
    <location>
        <begin position="113"/>
        <end position="139"/>
    </location>
</feature>
<keyword evidence="1" id="KW-0812">Transmembrane</keyword>
<dbReference type="AlphaFoldDB" id="I3ZRQ9"/>
<evidence type="ECO:0008006" key="4">
    <source>
        <dbReference type="Google" id="ProtNLM"/>
    </source>
</evidence>
<evidence type="ECO:0000256" key="1">
    <source>
        <dbReference type="SAM" id="Phobius"/>
    </source>
</evidence>
<protein>
    <recommendedName>
        <fullName evidence="4">Stage II sporulation protein M</fullName>
    </recommendedName>
</protein>
<keyword evidence="3" id="KW-1185">Reference proteome</keyword>
<dbReference type="HOGENOM" id="CLU_099320_0_1_2"/>
<organism evidence="2 3">
    <name type="scientific">Thermococcus cleftensis (strain DSM 27260 / KACC 17922 / CL1)</name>
    <dbReference type="NCBI Taxonomy" id="163003"/>
    <lineage>
        <taxon>Archaea</taxon>
        <taxon>Methanobacteriati</taxon>
        <taxon>Methanobacteriota</taxon>
        <taxon>Thermococci</taxon>
        <taxon>Thermococcales</taxon>
        <taxon>Thermococcaceae</taxon>
        <taxon>Thermococcus</taxon>
    </lineage>
</organism>
<feature type="transmembrane region" description="Helical" evidence="1">
    <location>
        <begin position="84"/>
        <end position="101"/>
    </location>
</feature>
<dbReference type="Proteomes" id="UP000006064">
    <property type="component" value="Chromosome"/>
</dbReference>
<dbReference type="Pfam" id="PF01944">
    <property type="entry name" value="SpoIIM"/>
    <property type="match status" value="1"/>
</dbReference>
<feature type="transmembrane region" description="Helical" evidence="1">
    <location>
        <begin position="159"/>
        <end position="180"/>
    </location>
</feature>
<dbReference type="GeneID" id="13038838"/>
<accession>I3ZRQ9</accession>
<dbReference type="RefSeq" id="WP_014788034.1">
    <property type="nucleotide sequence ID" value="NC_018015.1"/>
</dbReference>
<keyword evidence="1" id="KW-0472">Membrane</keyword>
<name>I3ZRQ9_THECF</name>
<dbReference type="STRING" id="163003.CL1_0181"/>
<reference evidence="2 3" key="1">
    <citation type="journal article" date="2012" name="J. Bacteriol.">
        <title>Complete Genome Sequence of the Hyperthermophilic Archaeon Thermococcus sp. Strain CL1, Isolated from a Paralvinella sp. Polychaete Worm Collected from a Hydrothermal Vent.</title>
        <authorList>
            <person name="Jung J.H."/>
            <person name="Holden J.F."/>
            <person name="Seo D.H."/>
            <person name="Park K.H."/>
            <person name="Shin H."/>
            <person name="Ryu S."/>
            <person name="Lee J.H."/>
            <person name="Park C.S."/>
        </authorList>
    </citation>
    <scope>NUCLEOTIDE SEQUENCE [LARGE SCALE GENOMIC DNA]</scope>
    <source>
        <strain evidence="3">DSM 27260 / KACC 17922 / CL1</strain>
    </source>
</reference>
<sequence>MLGVEVPKKTLGYLLLVFLLASFAGYGIGTASPGTAVDAVKRIIEQIGPISDSSFENFVKIFTNNATVALMTFLSGLFFGLGPWFIMAFNGLMVGLVVLAVHRMSEVPMGQIILGLIPHGVIEIPAIALAGVAGIVWYREIIGGEGSGEERFKRGAVKGLKLFVLSVLLLLVAAFIEAYVTPKVAGL</sequence>
<dbReference type="PANTHER" id="PTHR35337">
    <property type="entry name" value="SLR1478 PROTEIN"/>
    <property type="match status" value="1"/>
</dbReference>